<sequence>MSFQNINVEVKRNLEAIGIIGMDTDGNFEFSDAILDDDMDEIEKQGLKMLKPLKTKTLVTKKQKKQITKSVAIKSVENTIPKKYSIQFTKNETEEAELVWATMADLGVEVEIKDIFNFVMTKGFTSEDKLEIRKIASSRILEEKLSKYLKDNKLKMDKEEVLLHLLSEKLQ</sequence>
<dbReference type="Proteomes" id="UP000196531">
    <property type="component" value="Unassembled WGS sequence"/>
</dbReference>
<comment type="caution">
    <text evidence="1">The sequence shown here is derived from an EMBL/GenBank/DDBJ whole genome shotgun (WGS) entry which is preliminary data.</text>
</comment>
<reference evidence="2" key="1">
    <citation type="journal article" date="2017" name="Proc. Natl. Acad. Sci. U.S.A.">
        <title>Simulation of Deepwater Horizon oil plume reveals substrate specialization within a complex community of hydrocarbon-degraders.</title>
        <authorList>
            <person name="Hu P."/>
            <person name="Dubinsky E.A."/>
            <person name="Probst A.J."/>
            <person name="Wang J."/>
            <person name="Sieber C.M.K."/>
            <person name="Tom L.M."/>
            <person name="Gardinali P."/>
            <person name="Banfield J.F."/>
            <person name="Atlas R.M."/>
            <person name="Andersen G.L."/>
        </authorList>
    </citation>
    <scope>NUCLEOTIDE SEQUENCE [LARGE SCALE GENOMIC DNA]</scope>
</reference>
<dbReference type="EMBL" id="MAAO01000002">
    <property type="protein sequence ID" value="OUR99845.1"/>
    <property type="molecule type" value="Genomic_DNA"/>
</dbReference>
<evidence type="ECO:0000313" key="1">
    <source>
        <dbReference type="EMBL" id="OUR99845.1"/>
    </source>
</evidence>
<name>A0A1Y5FI21_9BACT</name>
<accession>A0A1Y5FI21</accession>
<evidence type="ECO:0000313" key="2">
    <source>
        <dbReference type="Proteomes" id="UP000196531"/>
    </source>
</evidence>
<dbReference type="AlphaFoldDB" id="A0A1Y5FI21"/>
<proteinExistence type="predicted"/>
<organism evidence="1 2">
    <name type="scientific">Halobacteriovorax marinus</name>
    <dbReference type="NCBI Taxonomy" id="97084"/>
    <lineage>
        <taxon>Bacteria</taxon>
        <taxon>Pseudomonadati</taxon>
        <taxon>Bdellovibrionota</taxon>
        <taxon>Bacteriovoracia</taxon>
        <taxon>Bacteriovoracales</taxon>
        <taxon>Halobacteriovoraceae</taxon>
        <taxon>Halobacteriovorax</taxon>
    </lineage>
</organism>
<protein>
    <submittedName>
        <fullName evidence="1">Uncharacterized protein</fullName>
    </submittedName>
</protein>
<gene>
    <name evidence="1" type="ORF">A9Q84_02110</name>
</gene>